<accession>A0A060HG73</accession>
<dbReference type="AlphaFoldDB" id="A0A060HG73"/>
<protein>
    <submittedName>
        <fullName evidence="1">Uncharacterized protein</fullName>
    </submittedName>
</protein>
<evidence type="ECO:0000313" key="1">
    <source>
        <dbReference type="EMBL" id="AIC14608.1"/>
    </source>
</evidence>
<proteinExistence type="predicted"/>
<gene>
    <name evidence="1" type="ORF">NVIE_004150</name>
</gene>
<dbReference type="STRING" id="926571.NVIE_004150"/>
<dbReference type="Proteomes" id="UP000027093">
    <property type="component" value="Chromosome"/>
</dbReference>
<reference evidence="1 2" key="1">
    <citation type="journal article" date="2014" name="Int. J. Syst. Evol. Microbiol.">
        <title>Nitrososphaera viennensis gen. nov., sp. nov., an aerobic and mesophilic, ammonia-oxidizing archaeon from soil and a member of the archaeal phylum Thaumarchaeota.</title>
        <authorList>
            <person name="Stieglmeier M."/>
            <person name="Klingl A."/>
            <person name="Alves R.J."/>
            <person name="Rittmann S.K."/>
            <person name="Melcher M."/>
            <person name="Leisch N."/>
            <person name="Schleper C."/>
        </authorList>
    </citation>
    <scope>NUCLEOTIDE SEQUENCE [LARGE SCALE GENOMIC DNA]</scope>
    <source>
        <strain evidence="1">EN76</strain>
    </source>
</reference>
<dbReference type="HOGENOM" id="CLU_1615363_0_0_2"/>
<keyword evidence="2" id="KW-1185">Reference proteome</keyword>
<evidence type="ECO:0000313" key="2">
    <source>
        <dbReference type="Proteomes" id="UP000027093"/>
    </source>
</evidence>
<dbReference type="KEGG" id="nvn:NVIE_004150"/>
<dbReference type="EMBL" id="CP007536">
    <property type="protein sequence ID" value="AIC14608.1"/>
    <property type="molecule type" value="Genomic_DNA"/>
</dbReference>
<sequence length="164" mass="18761">MGLIPQCCVMHTLYNFRSRSNRTFVSKKTQDKQIDQQEIMKLLKDPIIVRIVTVLDIANLSVLELFEYGLTREDVNHAIVSGVIELDQARLPKGELDTYAEGLHAIAGDVYFQQFLRSKARLTRLGLFLLDCIKSCQTEQDIIEKVMGRFGTGMFRPPEHPHKP</sequence>
<organism evidence="1 2">
    <name type="scientific">Nitrososphaera viennensis EN76</name>
    <dbReference type="NCBI Taxonomy" id="926571"/>
    <lineage>
        <taxon>Archaea</taxon>
        <taxon>Nitrososphaerota</taxon>
        <taxon>Nitrososphaeria</taxon>
        <taxon>Nitrososphaerales</taxon>
        <taxon>Nitrososphaeraceae</taxon>
        <taxon>Nitrososphaera</taxon>
    </lineage>
</organism>
<name>A0A060HG73_9ARCH</name>